<feature type="region of interest" description="Disordered" evidence="1">
    <location>
        <begin position="1"/>
        <end position="20"/>
    </location>
</feature>
<name>A0A7M1RZ04_9CAUD</name>
<evidence type="ECO:0000313" key="2">
    <source>
        <dbReference type="EMBL" id="QOR59152.1"/>
    </source>
</evidence>
<organism evidence="2 3">
    <name type="scientific">uncultured phage cr111_1</name>
    <dbReference type="NCBI Taxonomy" id="2772071"/>
    <lineage>
        <taxon>Viruses</taxon>
        <taxon>Duplodnaviria</taxon>
        <taxon>Heunggongvirae</taxon>
        <taxon>Uroviricota</taxon>
        <taxon>Caudoviricetes</taxon>
        <taxon>Crassvirales</taxon>
        <taxon>Steigviridae</taxon>
        <taxon>Asinivirinae</taxon>
        <taxon>Lahndsivirus</taxon>
        <taxon>Lahndsivirus rarus</taxon>
    </lineage>
</organism>
<feature type="region of interest" description="Disordered" evidence="1">
    <location>
        <begin position="937"/>
        <end position="1030"/>
    </location>
</feature>
<feature type="compositionally biased region" description="Polar residues" evidence="1">
    <location>
        <begin position="1021"/>
        <end position="1030"/>
    </location>
</feature>
<feature type="region of interest" description="Disordered" evidence="1">
    <location>
        <begin position="1423"/>
        <end position="1448"/>
    </location>
</feature>
<reference evidence="2 3" key="1">
    <citation type="submission" date="2020-07" db="EMBL/GenBank/DDBJ databases">
        <title>Taxonomic proposal: Crassvirales, a new order of highly abundant and diverse bacterial viruses.</title>
        <authorList>
            <person name="Shkoporov A.N."/>
            <person name="Stockdale S.R."/>
            <person name="Guerin E."/>
            <person name="Ross R.P."/>
            <person name="Hill C."/>
        </authorList>
    </citation>
    <scope>NUCLEOTIDE SEQUENCE [LARGE SCALE GENOMIC DNA]</scope>
</reference>
<sequence length="1638" mass="181277">MAVEDITATGGHDLKGIRNPDLYQPSPLEIKVRQSARDLTMGRVGYEDTGAPGWSTPVPMPELGDFGASRYDSDLLVNPQDQWDVANLRAANQPALAKWAAAVPQAVTTAGTTFMQGTLGLLYGAGAAIGQGEFNKLWNNDFTAAMDSVNKAVQEIAPIYQSRDEQENPLRNLFHAGSLAQNLGQLVGFIAGAAYSGSAYMKAFEYLGRGIDALRVGKGAFKAVSSLATSSKNNMATQAAASILGANGEATIEAYGNIQDWANLKKMQLEDVYRANRDDILAEATIQAAREINPYDYETSTDYFTALELRASQIADESYKQRLAEIEDASVRMGNVIWAENMALLGFTHYKTLGRIYSGGYRANKTLSNFVRKATNEAGETVLEAAPRGTFRNIVESLGKAAYEGVEEMSQSSFSKGAGYWTEKDIYEPLREKRNRQGEAETFNLITGLAEGLKDQLGDANNWVEFIMGMGAAMLPIPMPHRKSNGKIGIFKTPEMINTFRENKEMNTLAAETVDRINAIRSTPQYQTLMDALIVDAVKENKKKGSMGDQFAYKSEDFGQLVNLVTSLEQIDRVDLFTDEVDKVLEMEENDENGQAILEGLSKDGEVPDYLRNKSTIEIVREYKDKARQVREDIGRIVTNSENIRATYGDQLSNDALNSLVTLKSQLDNWNRRYKEVGKQIPEYLKTAEADPQDHNLNVLLNSINQVQPALNFREENLEDLYKRVRSFVREKSKGHYLEDASAKRVTDDLMDMYRMGMSMRNGIVAFNAVTFNPESFNQKVEKEAQKEEKKRKKENVGDLKSRFENVNTLKDLRNLEASTTPEDYTSLIKSLEDSKDPKYIELNKKKALLSNVVNAVDGLEIPEDIKSIISEVAENVIDNNPATLLATPSGAIRMNTAIKNELSRVISPDEFNLTPEQLAQLPQLIEDTITNTLTKTGETNAKVPDIAPASESSSEGDIIFNDGSVYTEVEESDSAMEEDMREAENIVSPAKADSPNPTEAPATERPAINPDTPSPDVDTSVESYGETSGTVTEVNYHALKYTGELITPADRESWNAYARQQGMMEVNENFTRIYDYLTQKGAYSYLNKGELKSGDTVIAYIDHTFGDTIFFGKPLKDIGELQSLDDIQVLMAAPGSYKLDTKVMKSKDGQVTIGTKAHSVSQIFNGKFRFGEERALDSSVINALFPEGVRPDWTIGVISNNGQIYSNKPLSEDMIAHDLPFSANQDGRVYLFVKGPNGQYMPLSLRVLPFNGMLTGELGDKIRDAIQLMSLAANESPGNGNHPQLNSGLEALSKWVYTGNLVGVITEFRAGPGILTKHLAFLKKDKAGKVIQKEYVQLEKPTLGDRTRTQEELMEDILNALMRLGMHYQVDKNRLKTDKSYADTLMKWGLISTNVIPSPVMDTNFFLVNKVYESGRTVATPAPAPANPSTVTEVPVSTPQPARPAPKAVLGSKPFSVELFSDALASMPDNIKDLLGSLNGKSMKVERQMLLALALTADPSKFEQLGGIEALITSIIATKKDKFDKLYEDLTKKLGLNKKAILPAKIPIYSRIREALMGDPLLDSLYQADKAATNRNKDKSTAGVNKFQKDLQNTNNLLIFAELTETQRENMAQVGITEEEFNNWSKEEQQKAIECYS</sequence>
<protein>
    <submittedName>
        <fullName evidence="2">Putative RNA-polymerase subunit</fullName>
    </submittedName>
</protein>
<feature type="compositionally biased region" description="Acidic residues" evidence="1">
    <location>
        <begin position="969"/>
        <end position="982"/>
    </location>
</feature>
<evidence type="ECO:0000256" key="1">
    <source>
        <dbReference type="SAM" id="MobiDB-lite"/>
    </source>
</evidence>
<dbReference type="KEGG" id="vg:65129673"/>
<dbReference type="GeneID" id="65129673"/>
<accession>A0A7M1RZ04</accession>
<dbReference type="EMBL" id="MT774387">
    <property type="protein sequence ID" value="QOR59152.1"/>
    <property type="molecule type" value="Genomic_DNA"/>
</dbReference>
<keyword evidence="3" id="KW-1185">Reference proteome</keyword>
<evidence type="ECO:0000313" key="3">
    <source>
        <dbReference type="Proteomes" id="UP000594132"/>
    </source>
</evidence>
<dbReference type="Proteomes" id="UP000594132">
    <property type="component" value="Segment"/>
</dbReference>
<proteinExistence type="predicted"/>
<feature type="compositionally biased region" description="Low complexity" evidence="1">
    <location>
        <begin position="1423"/>
        <end position="1433"/>
    </location>
</feature>
<dbReference type="RefSeq" id="YP_010111310.1">
    <property type="nucleotide sequence ID" value="NC_055880.1"/>
</dbReference>